<evidence type="ECO:0000256" key="5">
    <source>
        <dbReference type="ARBA" id="ARBA00022448"/>
    </source>
</evidence>
<dbReference type="PANTHER" id="PTHR43298:SF2">
    <property type="entry name" value="FMN_FAD EXPORTER YEEO-RELATED"/>
    <property type="match status" value="1"/>
</dbReference>
<accession>A0A3G3JWR2</accession>
<keyword evidence="8 13" id="KW-0812">Transmembrane</keyword>
<keyword evidence="10" id="KW-0406">Ion transport</keyword>
<dbReference type="InterPro" id="IPR048279">
    <property type="entry name" value="MdtK-like"/>
</dbReference>
<dbReference type="GO" id="GO:0006811">
    <property type="term" value="P:monoatomic ion transport"/>
    <property type="evidence" value="ECO:0007669"/>
    <property type="project" value="UniProtKB-KW"/>
</dbReference>
<evidence type="ECO:0000313" key="15">
    <source>
        <dbReference type="Proteomes" id="UP000269097"/>
    </source>
</evidence>
<dbReference type="PANTHER" id="PTHR43298">
    <property type="entry name" value="MULTIDRUG RESISTANCE PROTEIN NORM-RELATED"/>
    <property type="match status" value="1"/>
</dbReference>
<evidence type="ECO:0000256" key="6">
    <source>
        <dbReference type="ARBA" id="ARBA00022449"/>
    </source>
</evidence>
<keyword evidence="6" id="KW-0050">Antiport</keyword>
<feature type="transmembrane region" description="Helical" evidence="13">
    <location>
        <begin position="274"/>
        <end position="293"/>
    </location>
</feature>
<evidence type="ECO:0000256" key="9">
    <source>
        <dbReference type="ARBA" id="ARBA00022989"/>
    </source>
</evidence>
<protein>
    <recommendedName>
        <fullName evidence="4">Probable multidrug resistance protein NorM</fullName>
    </recommendedName>
    <alternativeName>
        <fullName evidence="12">Multidrug-efflux transporter</fullName>
    </alternativeName>
</protein>
<dbReference type="GO" id="GO:0005886">
    <property type="term" value="C:plasma membrane"/>
    <property type="evidence" value="ECO:0007669"/>
    <property type="project" value="UniProtKB-SubCell"/>
</dbReference>
<evidence type="ECO:0000256" key="12">
    <source>
        <dbReference type="ARBA" id="ARBA00031636"/>
    </source>
</evidence>
<proteinExistence type="inferred from homology"/>
<dbReference type="EMBL" id="CP033433">
    <property type="protein sequence ID" value="AYQ72291.1"/>
    <property type="molecule type" value="Genomic_DNA"/>
</dbReference>
<keyword evidence="5" id="KW-0813">Transport</keyword>
<keyword evidence="15" id="KW-1185">Reference proteome</keyword>
<evidence type="ECO:0000256" key="1">
    <source>
        <dbReference type="ARBA" id="ARBA00003408"/>
    </source>
</evidence>
<organism evidence="14 15">
    <name type="scientific">Cohnella candidum</name>
    <dbReference type="NCBI Taxonomy" id="2674991"/>
    <lineage>
        <taxon>Bacteria</taxon>
        <taxon>Bacillati</taxon>
        <taxon>Bacillota</taxon>
        <taxon>Bacilli</taxon>
        <taxon>Bacillales</taxon>
        <taxon>Paenibacillaceae</taxon>
        <taxon>Cohnella</taxon>
    </lineage>
</organism>
<sequence length="455" mass="49028">MQLVKQILKLAIPSIATFSSMTFTGLLVLMIVGKLGAAAIAVVGISNIVIYNLWAMFSGVQGAINYLVAQNFGSNDIRQGNQRMQIALIFTVIQGLGLLIGSFALPYAILYIMGSNVTILDLGTPYLQVRMLALIFGMFNGTFFAYMRAVGDTRTPMTLALINSGLVVALTYLLAYGKFGFPDLGLQGAAWSVFITELATALLCLLVYYRFMAGAYLTRVWERIEKQQVRLVLLESSKLGVTELSNSLGMFVFTSCITMLGTTAIAANEIALNILSFGFMPSNGFGAAATIGIGQEIGKGRSREARRFGIVTVYLGLIFMALISVVFFLFALPIAKLYTPDKAVYDLAISLIHLAAFIQLFTGANIIFGGGLRGIGDTTFLSRTAMLLNWVLFIPGTIVLTRVLDLGQTGAWTALCSLIVLTAIANAWRYLSLDWTNVKVKSGSAHAAASAAAHM</sequence>
<evidence type="ECO:0000256" key="10">
    <source>
        <dbReference type="ARBA" id="ARBA00023065"/>
    </source>
</evidence>
<feature type="transmembrane region" description="Helical" evidence="13">
    <location>
        <begin position="347"/>
        <end position="368"/>
    </location>
</feature>
<dbReference type="GO" id="GO:0015297">
    <property type="term" value="F:antiporter activity"/>
    <property type="evidence" value="ECO:0007669"/>
    <property type="project" value="UniProtKB-KW"/>
</dbReference>
<feature type="transmembrane region" description="Helical" evidence="13">
    <location>
        <begin position="248"/>
        <end position="268"/>
    </location>
</feature>
<comment type="function">
    <text evidence="1">Multidrug efflux pump.</text>
</comment>
<comment type="subcellular location">
    <subcellularLocation>
        <location evidence="2">Cell membrane</location>
        <topology evidence="2">Multi-pass membrane protein</topology>
    </subcellularLocation>
</comment>
<feature type="transmembrane region" description="Helical" evidence="13">
    <location>
        <begin position="159"/>
        <end position="177"/>
    </location>
</feature>
<feature type="transmembrane region" description="Helical" evidence="13">
    <location>
        <begin position="410"/>
        <end position="431"/>
    </location>
</feature>
<dbReference type="NCBIfam" id="TIGR00797">
    <property type="entry name" value="matE"/>
    <property type="match status" value="1"/>
</dbReference>
<dbReference type="InterPro" id="IPR050222">
    <property type="entry name" value="MATE_MdtK"/>
</dbReference>
<evidence type="ECO:0000256" key="11">
    <source>
        <dbReference type="ARBA" id="ARBA00023136"/>
    </source>
</evidence>
<dbReference type="KEGG" id="coh:EAV92_06740"/>
<dbReference type="CDD" id="cd13137">
    <property type="entry name" value="MATE_NorM_like"/>
    <property type="match status" value="1"/>
</dbReference>
<feature type="transmembrane region" description="Helical" evidence="13">
    <location>
        <begin position="129"/>
        <end position="147"/>
    </location>
</feature>
<keyword evidence="7" id="KW-1003">Cell membrane</keyword>
<evidence type="ECO:0000256" key="2">
    <source>
        <dbReference type="ARBA" id="ARBA00004651"/>
    </source>
</evidence>
<feature type="transmembrane region" description="Helical" evidence="13">
    <location>
        <begin position="189"/>
        <end position="209"/>
    </location>
</feature>
<comment type="similarity">
    <text evidence="3">Belongs to the multi antimicrobial extrusion (MATE) (TC 2.A.66.1) family.</text>
</comment>
<evidence type="ECO:0000256" key="3">
    <source>
        <dbReference type="ARBA" id="ARBA00010199"/>
    </source>
</evidence>
<dbReference type="PIRSF" id="PIRSF006603">
    <property type="entry name" value="DinF"/>
    <property type="match status" value="1"/>
</dbReference>
<feature type="transmembrane region" description="Helical" evidence="13">
    <location>
        <begin position="380"/>
        <end position="404"/>
    </location>
</feature>
<evidence type="ECO:0000313" key="14">
    <source>
        <dbReference type="EMBL" id="AYQ72291.1"/>
    </source>
</evidence>
<dbReference type="InterPro" id="IPR002528">
    <property type="entry name" value="MATE_fam"/>
</dbReference>
<dbReference type="Proteomes" id="UP000269097">
    <property type="component" value="Chromosome"/>
</dbReference>
<reference evidence="14 15" key="1">
    <citation type="submission" date="2018-10" db="EMBL/GenBank/DDBJ databases">
        <title>Genome Sequence of Cohnella sp.</title>
        <authorList>
            <person name="Srinivasan S."/>
            <person name="Kim M.K."/>
        </authorList>
    </citation>
    <scope>NUCLEOTIDE SEQUENCE [LARGE SCALE GENOMIC DNA]</scope>
    <source>
        <strain evidence="14 15">18JY8-7</strain>
    </source>
</reference>
<evidence type="ECO:0000256" key="7">
    <source>
        <dbReference type="ARBA" id="ARBA00022475"/>
    </source>
</evidence>
<evidence type="ECO:0000256" key="13">
    <source>
        <dbReference type="SAM" id="Phobius"/>
    </source>
</evidence>
<evidence type="ECO:0000256" key="4">
    <source>
        <dbReference type="ARBA" id="ARBA00020268"/>
    </source>
</evidence>
<dbReference type="Pfam" id="PF01554">
    <property type="entry name" value="MatE"/>
    <property type="match status" value="2"/>
</dbReference>
<dbReference type="AlphaFoldDB" id="A0A3G3JWR2"/>
<evidence type="ECO:0000256" key="8">
    <source>
        <dbReference type="ARBA" id="ARBA00022692"/>
    </source>
</evidence>
<name>A0A3G3JWR2_9BACL</name>
<dbReference type="GO" id="GO:0042910">
    <property type="term" value="F:xenobiotic transmembrane transporter activity"/>
    <property type="evidence" value="ECO:0007669"/>
    <property type="project" value="InterPro"/>
</dbReference>
<feature type="transmembrane region" description="Helical" evidence="13">
    <location>
        <begin position="86"/>
        <end position="109"/>
    </location>
</feature>
<keyword evidence="11 13" id="KW-0472">Membrane</keyword>
<feature type="transmembrane region" description="Helical" evidence="13">
    <location>
        <begin position="313"/>
        <end position="335"/>
    </location>
</feature>
<dbReference type="RefSeq" id="WP_123040351.1">
    <property type="nucleotide sequence ID" value="NZ_CP033433.1"/>
</dbReference>
<keyword evidence="9 13" id="KW-1133">Transmembrane helix</keyword>
<gene>
    <name evidence="14" type="ORF">EAV92_06740</name>
</gene>